<dbReference type="AlphaFoldDB" id="A0A934K7C3"/>
<feature type="chain" id="PRO_5044490336" evidence="1">
    <location>
        <begin position="20"/>
        <end position="191"/>
    </location>
</feature>
<evidence type="ECO:0000313" key="3">
    <source>
        <dbReference type="Proteomes" id="UP000612893"/>
    </source>
</evidence>
<gene>
    <name evidence="2" type="ORF">JF922_07935</name>
</gene>
<reference evidence="2" key="1">
    <citation type="submission" date="2020-10" db="EMBL/GenBank/DDBJ databases">
        <title>Ca. Dormibacterota MAGs.</title>
        <authorList>
            <person name="Montgomery K."/>
        </authorList>
    </citation>
    <scope>NUCLEOTIDE SEQUENCE [LARGE SCALE GENOMIC DNA]</scope>
    <source>
        <strain evidence="2">SC8812_S17_10</strain>
    </source>
</reference>
<organism evidence="2 3">
    <name type="scientific">Candidatus Nephthysia bennettiae</name>
    <dbReference type="NCBI Taxonomy" id="3127016"/>
    <lineage>
        <taxon>Bacteria</taxon>
        <taxon>Bacillati</taxon>
        <taxon>Candidatus Dormiibacterota</taxon>
        <taxon>Candidatus Dormibacteria</taxon>
        <taxon>Candidatus Dormibacterales</taxon>
        <taxon>Candidatus Dormibacteraceae</taxon>
        <taxon>Candidatus Nephthysia</taxon>
    </lineage>
</organism>
<comment type="caution">
    <text evidence="2">The sequence shown here is derived from an EMBL/GenBank/DDBJ whole genome shotgun (WGS) entry which is preliminary data.</text>
</comment>
<proteinExistence type="predicted"/>
<feature type="signal peptide" evidence="1">
    <location>
        <begin position="1"/>
        <end position="19"/>
    </location>
</feature>
<evidence type="ECO:0000256" key="1">
    <source>
        <dbReference type="SAM" id="SignalP"/>
    </source>
</evidence>
<keyword evidence="3" id="KW-1185">Reference proteome</keyword>
<dbReference type="Proteomes" id="UP000612893">
    <property type="component" value="Unassembled WGS sequence"/>
</dbReference>
<dbReference type="EMBL" id="JAEKNR010000089">
    <property type="protein sequence ID" value="MBJ7598003.1"/>
    <property type="molecule type" value="Genomic_DNA"/>
</dbReference>
<keyword evidence="1" id="KW-0732">Signal</keyword>
<dbReference type="RefSeq" id="WP_338200690.1">
    <property type="nucleotide sequence ID" value="NZ_JAEKNR010000089.1"/>
</dbReference>
<name>A0A934K7C3_9BACT</name>
<accession>A0A934K7C3</accession>
<protein>
    <submittedName>
        <fullName evidence="2">Uncharacterized protein</fullName>
    </submittedName>
</protein>
<evidence type="ECO:0000313" key="2">
    <source>
        <dbReference type="EMBL" id="MBJ7598003.1"/>
    </source>
</evidence>
<sequence length="191" mass="19716">MVMVSLKLAAAFLATLVLAVVGATSGEAATPHDTNVSGFEFYATSTEGRFSGTATGTGAHGLWGAWAIVVQHTSLDPCFQPVRLGQSCATLTGGTFSLAETSPSLELVSGNFDNFLQAENAGQTNAIAVLQTGPCTDESFSIADGLKSVGPNDPHVGTGTFAATLTHHRRSVFGRCITYAATVSGHVTMIY</sequence>